<accession>A0A917NC95</accession>
<sequence>MSQARSDGYKPEILEKVYRLLDVFQQIISLPYLKERLVLKGGTALNLFCFERLPRLSVDIDLNYIGALSREKMLEEKPMIMDAIQQIMLQNQFERHRAPMMHAGGKMVWFYPSLLGQRGSLEIDINFMYRQPLFPVLLKSPNIQEYKHLQGPVLDIHELAAGKLSALFDRSASRDWFDAHYLLTQMPLDKPKLKLAFVTYLAMTKIDLSHMVPEKIDFDLTDLRNRLVPVMHQMSVSRNTRELKEWATARINELREQLSNILPLEEHEQLFIQKIRNEGLISPELITNDQNMVQKIINHPGINWAIKQGQKGL</sequence>
<dbReference type="Proteomes" id="UP000630149">
    <property type="component" value="Unassembled WGS sequence"/>
</dbReference>
<name>A0A917NC95_9GAMM</name>
<dbReference type="AlphaFoldDB" id="A0A917NC95"/>
<evidence type="ECO:0000313" key="1">
    <source>
        <dbReference type="EMBL" id="GGI87679.1"/>
    </source>
</evidence>
<reference evidence="1" key="2">
    <citation type="submission" date="2020-09" db="EMBL/GenBank/DDBJ databases">
        <authorList>
            <person name="Sun Q."/>
            <person name="Ohkuma M."/>
        </authorList>
    </citation>
    <scope>NUCLEOTIDE SEQUENCE</scope>
    <source>
        <strain evidence="1">JCM 13919</strain>
    </source>
</reference>
<gene>
    <name evidence="1" type="ORF">GCM10007966_15560</name>
</gene>
<keyword evidence="2" id="KW-1185">Reference proteome</keyword>
<dbReference type="Pfam" id="PF08843">
    <property type="entry name" value="AbiEii"/>
    <property type="match status" value="1"/>
</dbReference>
<evidence type="ECO:0000313" key="2">
    <source>
        <dbReference type="Proteomes" id="UP000630149"/>
    </source>
</evidence>
<dbReference type="Gene3D" id="3.10.450.620">
    <property type="entry name" value="JHP933, nucleotidyltransferase-like core domain"/>
    <property type="match status" value="1"/>
</dbReference>
<dbReference type="InterPro" id="IPR014942">
    <property type="entry name" value="AbiEii"/>
</dbReference>
<protein>
    <recommendedName>
        <fullName evidence="3">Nucleotidyl transferase AbiEii/AbiGii toxin family protein</fullName>
    </recommendedName>
</protein>
<evidence type="ECO:0008006" key="3">
    <source>
        <dbReference type="Google" id="ProtNLM"/>
    </source>
</evidence>
<comment type="caution">
    <text evidence="1">The sequence shown here is derived from an EMBL/GenBank/DDBJ whole genome shotgun (WGS) entry which is preliminary data.</text>
</comment>
<dbReference type="EMBL" id="BMOB01000006">
    <property type="protein sequence ID" value="GGI87679.1"/>
    <property type="molecule type" value="Genomic_DNA"/>
</dbReference>
<reference evidence="1" key="1">
    <citation type="journal article" date="2014" name="Int. J. Syst. Evol. Microbiol.">
        <title>Complete genome sequence of Corynebacterium casei LMG S-19264T (=DSM 44701T), isolated from a smear-ripened cheese.</title>
        <authorList>
            <consortium name="US DOE Joint Genome Institute (JGI-PGF)"/>
            <person name="Walter F."/>
            <person name="Albersmeier A."/>
            <person name="Kalinowski J."/>
            <person name="Ruckert C."/>
        </authorList>
    </citation>
    <scope>NUCLEOTIDE SEQUENCE</scope>
    <source>
        <strain evidence="1">JCM 13919</strain>
    </source>
</reference>
<organism evidence="1 2">
    <name type="scientific">Legionella impletisoli</name>
    <dbReference type="NCBI Taxonomy" id="343510"/>
    <lineage>
        <taxon>Bacteria</taxon>
        <taxon>Pseudomonadati</taxon>
        <taxon>Pseudomonadota</taxon>
        <taxon>Gammaproteobacteria</taxon>
        <taxon>Legionellales</taxon>
        <taxon>Legionellaceae</taxon>
        <taxon>Legionella</taxon>
    </lineage>
</organism>
<proteinExistence type="predicted"/>